<name>A0ACC5RDC5_9HYPH</name>
<comment type="caution">
    <text evidence="1">The sequence shown here is derived from an EMBL/GenBank/DDBJ whole genome shotgun (WGS) entry which is preliminary data.</text>
</comment>
<organism evidence="1 2">
    <name type="scientific">Taklimakanibacter albus</name>
    <dbReference type="NCBI Taxonomy" id="2800327"/>
    <lineage>
        <taxon>Bacteria</taxon>
        <taxon>Pseudomonadati</taxon>
        <taxon>Pseudomonadota</taxon>
        <taxon>Alphaproteobacteria</taxon>
        <taxon>Hyphomicrobiales</taxon>
        <taxon>Aestuariivirgaceae</taxon>
        <taxon>Taklimakanibacter</taxon>
    </lineage>
</organism>
<proteinExistence type="predicted"/>
<dbReference type="Proteomes" id="UP000616151">
    <property type="component" value="Unassembled WGS sequence"/>
</dbReference>
<evidence type="ECO:0000313" key="2">
    <source>
        <dbReference type="Proteomes" id="UP000616151"/>
    </source>
</evidence>
<gene>
    <name evidence="1" type="ORF">JHL16_29260</name>
</gene>
<sequence>MADAELLEDAVREAGALASSLFRKVKHWTKSDGSPVTEADLAVDRLLKERLHDTRPGYGWLSEETPDTPDRLGRAKVWIVDPIDGTRAFTHGADEWCVAAALLTDGRPTLAAIYRPMTDDFYQAAAGKGARLNGRPLHIDATSSLAGARVLGNVSALKQLQAQAPVEAVPSGNIPLALRLAFVAQGKLDAALSTTPKHDWDLAAGDLLVHEAGGIVTGLSGKVFTYNRAVTRQENYVATSPQLQAKLLEHLSPS</sequence>
<reference evidence="1" key="1">
    <citation type="submission" date="2021-01" db="EMBL/GenBank/DDBJ databases">
        <authorList>
            <person name="Sun Q."/>
        </authorList>
    </citation>
    <scope>NUCLEOTIDE SEQUENCE</scope>
    <source>
        <strain evidence="1">YIM B02566</strain>
    </source>
</reference>
<dbReference type="EMBL" id="JAENHL010000008">
    <property type="protein sequence ID" value="MBK1870490.1"/>
    <property type="molecule type" value="Genomic_DNA"/>
</dbReference>
<protein>
    <submittedName>
        <fullName evidence="1">3'(2'),5'-bisphosphate nucleotidase CysQ</fullName>
    </submittedName>
</protein>
<accession>A0ACC5RDC5</accession>
<evidence type="ECO:0000313" key="1">
    <source>
        <dbReference type="EMBL" id="MBK1870490.1"/>
    </source>
</evidence>
<keyword evidence="2" id="KW-1185">Reference proteome</keyword>